<evidence type="ECO:0000313" key="1">
    <source>
        <dbReference type="EMBL" id="CPT12239.1"/>
    </source>
</evidence>
<dbReference type="AlphaFoldDB" id="A0AB33T3W2"/>
<sequence length="112" mass="12935">MPIHEQVSIHTPWDDSEVRVDESIAQLISALWADGMRTKYSCEGFLTHDPSGYIAFHHRRHAVRFARRTRAVAEVSVDPPGFLILRFNPWCAVRFRAEDLHAITEYWANTDA</sequence>
<gene>
    <name evidence="1" type="ORF">ERS075527_01170</name>
</gene>
<name>A0AB33T3W2_9MYCO</name>
<proteinExistence type="predicted"/>
<reference evidence="1 2" key="1">
    <citation type="submission" date="2015-03" db="EMBL/GenBank/DDBJ databases">
        <authorList>
            <consortium name="Pathogen Informatics"/>
            <person name="Murphy D."/>
        </authorList>
    </citation>
    <scope>NUCLEOTIDE SEQUENCE [LARGE SCALE GENOMIC DNA]</scope>
    <source>
        <strain evidence="1 2">PAP036</strain>
    </source>
</reference>
<comment type="caution">
    <text evidence="1">The sequence shown here is derived from an EMBL/GenBank/DDBJ whole genome shotgun (WGS) entry which is preliminary data.</text>
</comment>
<dbReference type="EMBL" id="CSUW01000002">
    <property type="protein sequence ID" value="CPT12239.1"/>
    <property type="molecule type" value="Genomic_DNA"/>
</dbReference>
<protein>
    <submittedName>
        <fullName evidence="1">Uncharacterized protein</fullName>
    </submittedName>
</protein>
<organism evidence="1 2">
    <name type="scientific">Mycobacteroides abscessus</name>
    <dbReference type="NCBI Taxonomy" id="36809"/>
    <lineage>
        <taxon>Bacteria</taxon>
        <taxon>Bacillati</taxon>
        <taxon>Actinomycetota</taxon>
        <taxon>Actinomycetes</taxon>
        <taxon>Mycobacteriales</taxon>
        <taxon>Mycobacteriaceae</taxon>
        <taxon>Mycobacteroides</taxon>
    </lineage>
</organism>
<accession>A0AB33T3W2</accession>
<evidence type="ECO:0000313" key="2">
    <source>
        <dbReference type="Proteomes" id="UP000038487"/>
    </source>
</evidence>
<dbReference type="Proteomes" id="UP000038487">
    <property type="component" value="Unassembled WGS sequence"/>
</dbReference>